<evidence type="ECO:0000256" key="3">
    <source>
        <dbReference type="RuleBase" id="RU000389"/>
    </source>
</evidence>
<sequence>MLRHAGFTLIELMIAVAIIAILSAIAIPVYQTFVARSQLTAALADIRPGKTTVESVAQDSRNASLVNAEFVGLYPTSRCTAVSAVLDEAGVGSISCVVDGAPSIKGKILYLKRAADGTWTCDGSAFEARYRPTGC</sequence>
<dbReference type="SUPFAM" id="SSF54523">
    <property type="entry name" value="Pili subunits"/>
    <property type="match status" value="1"/>
</dbReference>
<accession>A0ABU5MKJ6</accession>
<dbReference type="Gene3D" id="3.30.700.10">
    <property type="entry name" value="Glycoprotein, Type 4 Pilin"/>
    <property type="match status" value="1"/>
</dbReference>
<dbReference type="Pfam" id="PF07963">
    <property type="entry name" value="N_methyl"/>
    <property type="match status" value="1"/>
</dbReference>
<organism evidence="5 6">
    <name type="scientific">Stenotrophomonas muris</name>
    <dbReference type="NCBI Taxonomy" id="2963283"/>
    <lineage>
        <taxon>Bacteria</taxon>
        <taxon>Pseudomonadati</taxon>
        <taxon>Pseudomonadota</taxon>
        <taxon>Gammaproteobacteria</taxon>
        <taxon>Lysobacterales</taxon>
        <taxon>Lysobacteraceae</taxon>
        <taxon>Stenotrophomonas</taxon>
    </lineage>
</organism>
<evidence type="ECO:0000256" key="1">
    <source>
        <dbReference type="ARBA" id="ARBA00005233"/>
    </source>
</evidence>
<dbReference type="RefSeq" id="WP_053495123.1">
    <property type="nucleotide sequence ID" value="NZ_JASJSG010000002.1"/>
</dbReference>
<keyword evidence="2" id="KW-0488">Methylation</keyword>
<dbReference type="NCBIfam" id="TIGR02532">
    <property type="entry name" value="IV_pilin_GFxxxE"/>
    <property type="match status" value="1"/>
</dbReference>
<feature type="transmembrane region" description="Helical" evidence="4">
    <location>
        <begin position="12"/>
        <end position="30"/>
    </location>
</feature>
<comment type="caution">
    <text evidence="5">The sequence shown here is derived from an EMBL/GenBank/DDBJ whole genome shotgun (WGS) entry which is preliminary data.</text>
</comment>
<dbReference type="InterPro" id="IPR045584">
    <property type="entry name" value="Pilin-like"/>
</dbReference>
<dbReference type="Pfam" id="PF00114">
    <property type="entry name" value="Pilin"/>
    <property type="match status" value="1"/>
</dbReference>
<keyword evidence="6" id="KW-1185">Reference proteome</keyword>
<dbReference type="InterPro" id="IPR001082">
    <property type="entry name" value="Pilin"/>
</dbReference>
<name>A0ABU5MKJ6_9GAMM</name>
<evidence type="ECO:0000313" key="6">
    <source>
        <dbReference type="Proteomes" id="UP001290894"/>
    </source>
</evidence>
<dbReference type="EMBL" id="JAXUAC010000030">
    <property type="protein sequence ID" value="MDZ7513275.1"/>
    <property type="molecule type" value="Genomic_DNA"/>
</dbReference>
<keyword evidence="4" id="KW-0812">Transmembrane</keyword>
<evidence type="ECO:0000256" key="2">
    <source>
        <dbReference type="ARBA" id="ARBA00022481"/>
    </source>
</evidence>
<comment type="similarity">
    <text evidence="1 3">Belongs to the N-Me-Phe pilin family.</text>
</comment>
<keyword evidence="4" id="KW-1133">Transmembrane helix</keyword>
<evidence type="ECO:0000313" key="5">
    <source>
        <dbReference type="EMBL" id="MDZ7513275.1"/>
    </source>
</evidence>
<reference evidence="5 6" key="1">
    <citation type="submission" date="2023-12" db="EMBL/GenBank/DDBJ databases">
        <title>'Antibacterial potential of Stenotrophomonas maltophilia cystic fibrosis isolates' (manuscript under preparation).</title>
        <authorList>
            <person name="Crisan C.V."/>
            <person name="Pettis M."/>
            <person name="Goldberg J.B."/>
        </authorList>
    </citation>
    <scope>NUCLEOTIDE SEQUENCE [LARGE SCALE GENOMIC DNA]</scope>
    <source>
        <strain evidence="5 6">CCV155</strain>
    </source>
</reference>
<dbReference type="InterPro" id="IPR012902">
    <property type="entry name" value="N_methyl_site"/>
</dbReference>
<dbReference type="PROSITE" id="PS00409">
    <property type="entry name" value="PROKAR_NTER_METHYL"/>
    <property type="match status" value="1"/>
</dbReference>
<protein>
    <submittedName>
        <fullName evidence="5">Pilin</fullName>
    </submittedName>
</protein>
<proteinExistence type="inferred from homology"/>
<evidence type="ECO:0000256" key="4">
    <source>
        <dbReference type="SAM" id="Phobius"/>
    </source>
</evidence>
<gene>
    <name evidence="5" type="ORF">U5F72_15785</name>
</gene>
<dbReference type="Proteomes" id="UP001290894">
    <property type="component" value="Unassembled WGS sequence"/>
</dbReference>
<keyword evidence="3" id="KW-0281">Fimbrium</keyword>
<keyword evidence="4" id="KW-0472">Membrane</keyword>